<sequence>MKAKTTKLCLLFILLCSLPVFYSCSNEADDFYLFEYWEVMLNPEPPISETSLSITGGTKLGIKGGVAPYTAEIADGQIATAYVDENNDIQISSIKLGSTSLMVKDADGRIIKIGLKVVNGKQSFSVNSVEARITGIDESLLDEQQKEKLEAVIKKIKDEAGIQATGGIAFSYDQKSSGKVTIVTSKNNTPKIEGSFSRSTSESGTTFQITINGKEYDCKFKLPELPERPDTSKSITTRDLGPIPYWLVEDVTEDYKSDVTGLFEINAISLKIERIYIGSFTPLR</sequence>
<dbReference type="AlphaFoldDB" id="A0AAP9IVC8"/>
<keyword evidence="1" id="KW-0732">Signal</keyword>
<evidence type="ECO:0000313" key="2">
    <source>
        <dbReference type="EMBL" id="QDM08609.1"/>
    </source>
</evidence>
<accession>A0AAP9IVC8</accession>
<dbReference type="Proteomes" id="UP000318823">
    <property type="component" value="Chromosome"/>
</dbReference>
<reference evidence="3" key="1">
    <citation type="journal article" date="2018" name="J. Anim. Genet.">
        <title>Acquired interbacterial defense systems protect against interspecies antagonism in the human gut microbiome.</title>
        <authorList>
            <person name="Ross B.D."/>
            <person name="Verster A.J."/>
            <person name="Radey M.C."/>
            <person name="Schmidtke D.T."/>
            <person name="Pope C.E."/>
            <person name="Hoffman L.R."/>
            <person name="Hajjar A."/>
            <person name="Peterson S.B."/>
            <person name="Borenstein E."/>
            <person name="Mougous J."/>
        </authorList>
    </citation>
    <scope>NUCLEOTIDE SEQUENCE [LARGE SCALE GENOMIC DNA]</scope>
    <source>
        <strain evidence="3">3725 D1 iv</strain>
    </source>
</reference>
<dbReference type="EMBL" id="CP041395">
    <property type="protein sequence ID" value="QDM08609.1"/>
    <property type="molecule type" value="Genomic_DNA"/>
</dbReference>
<dbReference type="PROSITE" id="PS51257">
    <property type="entry name" value="PROKAR_LIPOPROTEIN"/>
    <property type="match status" value="1"/>
</dbReference>
<gene>
    <name evidence="2" type="ORF">DYI28_07665</name>
</gene>
<organism evidence="2 3">
    <name type="scientific">Bacteroides ovatus</name>
    <dbReference type="NCBI Taxonomy" id="28116"/>
    <lineage>
        <taxon>Bacteria</taxon>
        <taxon>Pseudomonadati</taxon>
        <taxon>Bacteroidota</taxon>
        <taxon>Bacteroidia</taxon>
        <taxon>Bacteroidales</taxon>
        <taxon>Bacteroidaceae</taxon>
        <taxon>Bacteroides</taxon>
    </lineage>
</organism>
<name>A0AAP9IVC8_BACOV</name>
<evidence type="ECO:0000256" key="1">
    <source>
        <dbReference type="SAM" id="SignalP"/>
    </source>
</evidence>
<proteinExistence type="predicted"/>
<evidence type="ECO:0000313" key="3">
    <source>
        <dbReference type="Proteomes" id="UP000318823"/>
    </source>
</evidence>
<feature type="chain" id="PRO_5042878905" description="Pilus formation protein N-terminal domain-containing protein" evidence="1">
    <location>
        <begin position="23"/>
        <end position="284"/>
    </location>
</feature>
<dbReference type="RefSeq" id="WP_032844783.1">
    <property type="nucleotide sequence ID" value="NZ_CAXSRA010000002.1"/>
</dbReference>
<protein>
    <recommendedName>
        <fullName evidence="4">Pilus formation protein N-terminal domain-containing protein</fullName>
    </recommendedName>
</protein>
<feature type="signal peptide" evidence="1">
    <location>
        <begin position="1"/>
        <end position="22"/>
    </location>
</feature>
<evidence type="ECO:0008006" key="4">
    <source>
        <dbReference type="Google" id="ProtNLM"/>
    </source>
</evidence>